<dbReference type="InterPro" id="IPR015797">
    <property type="entry name" value="NUDIX_hydrolase-like_dom_sf"/>
</dbReference>
<dbReference type="InterPro" id="IPR000086">
    <property type="entry name" value="NUDIX_hydrolase_dom"/>
</dbReference>
<dbReference type="GO" id="GO:0016787">
    <property type="term" value="F:hydrolase activity"/>
    <property type="evidence" value="ECO:0007669"/>
    <property type="project" value="UniProtKB-KW"/>
</dbReference>
<dbReference type="PANTHER" id="PTHR43736:SF1">
    <property type="entry name" value="DIHYDRONEOPTERIN TRIPHOSPHATE DIPHOSPHATASE"/>
    <property type="match status" value="1"/>
</dbReference>
<dbReference type="InterPro" id="IPR020476">
    <property type="entry name" value="Nudix_hydrolase"/>
</dbReference>
<dbReference type="Proteomes" id="UP000037566">
    <property type="component" value="Unassembled WGS sequence"/>
</dbReference>
<evidence type="ECO:0000256" key="3">
    <source>
        <dbReference type="RuleBase" id="RU003476"/>
    </source>
</evidence>
<proteinExistence type="inferred from homology"/>
<evidence type="ECO:0000313" key="5">
    <source>
        <dbReference type="EMBL" id="KON63731.1"/>
    </source>
</evidence>
<dbReference type="CDD" id="cd04673">
    <property type="entry name" value="NUDIX_ADPRase"/>
    <property type="match status" value="1"/>
</dbReference>
<dbReference type="STRING" id="33995.KOEU_27300"/>
<sequence>MDAGPRSDIFSYMADNMTLAGAVLSIVVRNGRMLLVCRRNPPDQGLWGFPGGRIEYGESYLDAAARELREETGFITHAEGTLTAFDLIDRDDTGRIRFHYLIVAVKCHDNGWTDITAGDDACDVGWFDMAQVRADPAAFSPGLLELGTLALSPRGIAPWPVAAQVRTPAPHSPRTESIPS</sequence>
<protein>
    <submittedName>
        <fullName evidence="5">CTP pyrophosphohydrolase</fullName>
        <ecNumber evidence="5">3.6.1.65</ecNumber>
    </submittedName>
</protein>
<reference evidence="5" key="1">
    <citation type="submission" date="2015-08" db="EMBL/GenBank/DDBJ databases">
        <title>Draft genome sequence of Komagataeibacter europaeus CECT 8546 a cellulose producer strain from vinegar produced by the traditional method.</title>
        <authorList>
            <person name="Poehlein A."/>
            <person name="Valera M.J."/>
            <person name="Haack F.S."/>
            <person name="Mas A."/>
            <person name="Daniel R."/>
            <person name="Streit W.R."/>
            <person name="Mateo E."/>
        </authorList>
    </citation>
    <scope>NUCLEOTIDE SEQUENCE [LARGE SCALE GENOMIC DNA]</scope>
    <source>
        <strain evidence="5">CECT 8546</strain>
    </source>
</reference>
<dbReference type="AlphaFoldDB" id="A0A0M0EFK2"/>
<comment type="caution">
    <text evidence="5">The sequence shown here is derived from an EMBL/GenBank/DDBJ whole genome shotgun (WGS) entry which is preliminary data.</text>
</comment>
<comment type="cofactor">
    <cofactor evidence="1">
        <name>Mg(2+)</name>
        <dbReference type="ChEBI" id="CHEBI:18420"/>
    </cofactor>
</comment>
<name>A0A0M0EFK2_KOMEU</name>
<evidence type="ECO:0000313" key="6">
    <source>
        <dbReference type="Proteomes" id="UP000037566"/>
    </source>
</evidence>
<gene>
    <name evidence="5" type="primary">nudG2</name>
    <name evidence="5" type="ORF">KOEU_27300</name>
</gene>
<dbReference type="PRINTS" id="PR00502">
    <property type="entry name" value="NUDIXFAMILY"/>
</dbReference>
<evidence type="ECO:0000256" key="1">
    <source>
        <dbReference type="ARBA" id="ARBA00001946"/>
    </source>
</evidence>
<organism evidence="5 6">
    <name type="scientific">Komagataeibacter europaeus</name>
    <name type="common">Gluconacetobacter europaeus</name>
    <dbReference type="NCBI Taxonomy" id="33995"/>
    <lineage>
        <taxon>Bacteria</taxon>
        <taxon>Pseudomonadati</taxon>
        <taxon>Pseudomonadota</taxon>
        <taxon>Alphaproteobacteria</taxon>
        <taxon>Acetobacterales</taxon>
        <taxon>Acetobacteraceae</taxon>
        <taxon>Komagataeibacter</taxon>
    </lineage>
</organism>
<dbReference type="OrthoDB" id="9761969at2"/>
<dbReference type="PROSITE" id="PS00893">
    <property type="entry name" value="NUDIX_BOX"/>
    <property type="match status" value="1"/>
</dbReference>
<dbReference type="EC" id="3.6.1.65" evidence="5"/>
<dbReference type="SUPFAM" id="SSF55811">
    <property type="entry name" value="Nudix"/>
    <property type="match status" value="1"/>
</dbReference>
<dbReference type="PANTHER" id="PTHR43736">
    <property type="entry name" value="ADP-RIBOSE PYROPHOSPHATASE"/>
    <property type="match status" value="1"/>
</dbReference>
<dbReference type="InterPro" id="IPR020084">
    <property type="entry name" value="NUDIX_hydrolase_CS"/>
</dbReference>
<feature type="domain" description="Nudix hydrolase" evidence="4">
    <location>
        <begin position="18"/>
        <end position="149"/>
    </location>
</feature>
<keyword evidence="6" id="KW-1185">Reference proteome</keyword>
<evidence type="ECO:0000259" key="4">
    <source>
        <dbReference type="PROSITE" id="PS51462"/>
    </source>
</evidence>
<evidence type="ECO:0000256" key="2">
    <source>
        <dbReference type="ARBA" id="ARBA00022801"/>
    </source>
</evidence>
<accession>A0A0M0EFK2</accession>
<dbReference type="Gene3D" id="3.90.79.10">
    <property type="entry name" value="Nucleoside Triphosphate Pyrophosphohydrolase"/>
    <property type="match status" value="1"/>
</dbReference>
<dbReference type="Pfam" id="PF00293">
    <property type="entry name" value="NUDIX"/>
    <property type="match status" value="1"/>
</dbReference>
<dbReference type="PATRIC" id="fig|33995.3.peg.3029"/>
<keyword evidence="2 3" id="KW-0378">Hydrolase</keyword>
<comment type="similarity">
    <text evidence="3">Belongs to the Nudix hydrolase family.</text>
</comment>
<dbReference type="EMBL" id="LHUQ01000021">
    <property type="protein sequence ID" value="KON63731.1"/>
    <property type="molecule type" value="Genomic_DNA"/>
</dbReference>
<dbReference type="PROSITE" id="PS51462">
    <property type="entry name" value="NUDIX"/>
    <property type="match status" value="1"/>
</dbReference>